<dbReference type="Pfam" id="PF20434">
    <property type="entry name" value="BD-FAE"/>
    <property type="match status" value="1"/>
</dbReference>
<evidence type="ECO:0000259" key="2">
    <source>
        <dbReference type="Pfam" id="PF20434"/>
    </source>
</evidence>
<sequence>MNLKLITITLTAFLLCNCASKKIKDISYKSKTERTLNSNLNLNVFEPNRTKTDKNPVVIFVHGGYWTEGHKDIYGFLGRNFAKNDVVTVIPNYTLSPKGSYDTMAKDIVDAIQWTQTNIDQYKGDPEQIYLMGHSAGGHLIALVSTNPKYLNDKSLIKGVILNDAAGLDMKSYLEKNPPTTEYNYITTWTKDSKNWKDASPIYFLDEAAPPFLIYVGEKTYPSIITQNDAFIEELKEFQPSVEAIRLDKKHVPMMSHYFFPWVNRYDEILAFIKKTK</sequence>
<dbReference type="InterPro" id="IPR029058">
    <property type="entry name" value="AB_hydrolase_fold"/>
</dbReference>
<protein>
    <submittedName>
        <fullName evidence="3">Esterase</fullName>
    </submittedName>
</protein>
<evidence type="ECO:0000313" key="3">
    <source>
        <dbReference type="EMBL" id="PSG88365.1"/>
    </source>
</evidence>
<keyword evidence="4" id="KW-1185">Reference proteome</keyword>
<feature type="domain" description="BD-FAE-like" evidence="2">
    <location>
        <begin position="42"/>
        <end position="220"/>
    </location>
</feature>
<evidence type="ECO:0000256" key="1">
    <source>
        <dbReference type="ARBA" id="ARBA00022801"/>
    </source>
</evidence>
<dbReference type="PANTHER" id="PTHR48081">
    <property type="entry name" value="AB HYDROLASE SUPERFAMILY PROTEIN C4A8.06C"/>
    <property type="match status" value="1"/>
</dbReference>
<dbReference type="AlphaFoldDB" id="A0A2T1N912"/>
<name>A0A2T1N912_9FLAO</name>
<evidence type="ECO:0000313" key="4">
    <source>
        <dbReference type="Proteomes" id="UP000238426"/>
    </source>
</evidence>
<dbReference type="SUPFAM" id="SSF53474">
    <property type="entry name" value="alpha/beta-Hydrolases"/>
    <property type="match status" value="1"/>
</dbReference>
<accession>A0A2T1N912</accession>
<reference evidence="3 4" key="1">
    <citation type="submission" date="2018-03" db="EMBL/GenBank/DDBJ databases">
        <title>Mesoflavibacter sp. HG37 and Mesoflavibacter sp. HG96 sp.nov., two marine bacteria isolated from seawater of Western Pacific Ocean.</title>
        <authorList>
            <person name="Cheng H."/>
            <person name="Wu Y.-H."/>
            <person name="Guo L.-L."/>
            <person name="Xu X.-W."/>
        </authorList>
    </citation>
    <scope>NUCLEOTIDE SEQUENCE [LARGE SCALE GENOMIC DNA]</scope>
    <source>
        <strain evidence="3 4">KCTC 32269</strain>
    </source>
</reference>
<dbReference type="InterPro" id="IPR049492">
    <property type="entry name" value="BD-FAE-like_dom"/>
</dbReference>
<comment type="caution">
    <text evidence="3">The sequence shown here is derived from an EMBL/GenBank/DDBJ whole genome shotgun (WGS) entry which is preliminary data.</text>
</comment>
<dbReference type="Gene3D" id="3.40.50.1820">
    <property type="entry name" value="alpha/beta hydrolase"/>
    <property type="match status" value="1"/>
</dbReference>
<dbReference type="RefSeq" id="WP_106463503.1">
    <property type="nucleotide sequence ID" value="NZ_PXOQ01000009.1"/>
</dbReference>
<proteinExistence type="predicted"/>
<dbReference type="Proteomes" id="UP000238426">
    <property type="component" value="Unassembled WGS sequence"/>
</dbReference>
<dbReference type="PANTHER" id="PTHR48081:SF33">
    <property type="entry name" value="KYNURENINE FORMAMIDASE"/>
    <property type="match status" value="1"/>
</dbReference>
<dbReference type="InterPro" id="IPR050300">
    <property type="entry name" value="GDXG_lipolytic_enzyme"/>
</dbReference>
<organism evidence="3 4">
    <name type="scientific">Aurantibacter aestuarii</name>
    <dbReference type="NCBI Taxonomy" id="1266046"/>
    <lineage>
        <taxon>Bacteria</taxon>
        <taxon>Pseudomonadati</taxon>
        <taxon>Bacteroidota</taxon>
        <taxon>Flavobacteriia</taxon>
        <taxon>Flavobacteriales</taxon>
        <taxon>Flavobacteriaceae</taxon>
        <taxon>Aurantibacter</taxon>
    </lineage>
</organism>
<gene>
    <name evidence="3" type="ORF">C7H52_08675</name>
</gene>
<dbReference type="EMBL" id="PXOQ01000009">
    <property type="protein sequence ID" value="PSG88365.1"/>
    <property type="molecule type" value="Genomic_DNA"/>
</dbReference>
<dbReference type="OrthoDB" id="9777975at2"/>
<keyword evidence="1" id="KW-0378">Hydrolase</keyword>
<dbReference type="GO" id="GO:0004061">
    <property type="term" value="F:arylformamidase activity"/>
    <property type="evidence" value="ECO:0007669"/>
    <property type="project" value="TreeGrafter"/>
</dbReference>